<feature type="signal peptide" evidence="1">
    <location>
        <begin position="1"/>
        <end position="26"/>
    </location>
</feature>
<evidence type="ECO:0000313" key="3">
    <source>
        <dbReference type="Proteomes" id="UP000481153"/>
    </source>
</evidence>
<protein>
    <submittedName>
        <fullName evidence="2">Uncharacterized protein</fullName>
    </submittedName>
</protein>
<keyword evidence="1" id="KW-0732">Signal</keyword>
<evidence type="ECO:0000313" key="2">
    <source>
        <dbReference type="EMBL" id="KAF0724254.1"/>
    </source>
</evidence>
<keyword evidence="3" id="KW-1185">Reference proteome</keyword>
<dbReference type="VEuPathDB" id="FungiDB:AeMF1_006922"/>
<gene>
    <name evidence="2" type="ORF">Ae201684_017034</name>
</gene>
<comment type="caution">
    <text evidence="2">The sequence shown here is derived from an EMBL/GenBank/DDBJ whole genome shotgun (WGS) entry which is preliminary data.</text>
</comment>
<dbReference type="Proteomes" id="UP000481153">
    <property type="component" value="Unassembled WGS sequence"/>
</dbReference>
<dbReference type="EMBL" id="VJMJ01000275">
    <property type="protein sequence ID" value="KAF0724254.1"/>
    <property type="molecule type" value="Genomic_DNA"/>
</dbReference>
<evidence type="ECO:0000256" key="1">
    <source>
        <dbReference type="SAM" id="SignalP"/>
    </source>
</evidence>
<accession>A0A6G0WAI0</accession>
<feature type="chain" id="PRO_5026078654" evidence="1">
    <location>
        <begin position="27"/>
        <end position="177"/>
    </location>
</feature>
<dbReference type="AlphaFoldDB" id="A0A6G0WAI0"/>
<sequence length="177" mass="18624">MAVSGMFPAIPALSAMLGAVLDFALSATAMSDAFPSGVGLFLTAKLCANLLEPRDGVARAIFAHALVERAVFMVAGGPAAMSNAEPAGVHLVGAVGDETPRSFAMKAALPAPRRRGVDTVVEETLGRHVRNVPMRYAVADRSVVFCALQGSGNLLRVVPRRSYHFVSSDESNKHVLH</sequence>
<proteinExistence type="predicted"/>
<organism evidence="2 3">
    <name type="scientific">Aphanomyces euteiches</name>
    <dbReference type="NCBI Taxonomy" id="100861"/>
    <lineage>
        <taxon>Eukaryota</taxon>
        <taxon>Sar</taxon>
        <taxon>Stramenopiles</taxon>
        <taxon>Oomycota</taxon>
        <taxon>Saprolegniomycetes</taxon>
        <taxon>Saprolegniales</taxon>
        <taxon>Verrucalvaceae</taxon>
        <taxon>Aphanomyces</taxon>
    </lineage>
</organism>
<name>A0A6G0WAI0_9STRA</name>
<reference evidence="2 3" key="1">
    <citation type="submission" date="2019-07" db="EMBL/GenBank/DDBJ databases">
        <title>Genomics analysis of Aphanomyces spp. identifies a new class of oomycete effector associated with host adaptation.</title>
        <authorList>
            <person name="Gaulin E."/>
        </authorList>
    </citation>
    <scope>NUCLEOTIDE SEQUENCE [LARGE SCALE GENOMIC DNA]</scope>
    <source>
        <strain evidence="2 3">ATCC 201684</strain>
    </source>
</reference>